<dbReference type="CDD" id="cd00130">
    <property type="entry name" value="PAS"/>
    <property type="match status" value="4"/>
</dbReference>
<feature type="domain" description="PAS" evidence="8">
    <location>
        <begin position="78"/>
        <end position="148"/>
    </location>
</feature>
<dbReference type="EC" id="2.7.13.3" evidence="2"/>
<keyword evidence="11" id="KW-1185">Reference proteome</keyword>
<evidence type="ECO:0000313" key="11">
    <source>
        <dbReference type="Proteomes" id="UP000618931"/>
    </source>
</evidence>
<feature type="coiled-coil region" evidence="6">
    <location>
        <begin position="47"/>
        <end position="81"/>
    </location>
</feature>
<accession>A0ABS0I2F9</accession>
<feature type="domain" description="PAS" evidence="8">
    <location>
        <begin position="460"/>
        <end position="526"/>
    </location>
</feature>
<keyword evidence="5" id="KW-0418">Kinase</keyword>
<dbReference type="EMBL" id="JADQDM010000003">
    <property type="protein sequence ID" value="MBF9221142.1"/>
    <property type="molecule type" value="Genomic_DNA"/>
</dbReference>
<dbReference type="PANTHER" id="PTHR43304:SF1">
    <property type="entry name" value="PAC DOMAIN-CONTAINING PROTEIN"/>
    <property type="match status" value="1"/>
</dbReference>
<evidence type="ECO:0000256" key="4">
    <source>
        <dbReference type="ARBA" id="ARBA00022679"/>
    </source>
</evidence>
<dbReference type="InterPro" id="IPR052162">
    <property type="entry name" value="Sensor_kinase/Photoreceptor"/>
</dbReference>
<dbReference type="InterPro" id="IPR005467">
    <property type="entry name" value="His_kinase_dom"/>
</dbReference>
<evidence type="ECO:0000256" key="2">
    <source>
        <dbReference type="ARBA" id="ARBA00012438"/>
    </source>
</evidence>
<dbReference type="Gene3D" id="3.30.565.10">
    <property type="entry name" value="Histidine kinase-like ATPase, C-terminal domain"/>
    <property type="match status" value="1"/>
</dbReference>
<feature type="domain" description="PAC" evidence="9">
    <location>
        <begin position="407"/>
        <end position="459"/>
    </location>
</feature>
<dbReference type="PROSITE" id="PS50109">
    <property type="entry name" value="HIS_KIN"/>
    <property type="match status" value="1"/>
</dbReference>
<comment type="catalytic activity">
    <reaction evidence="1">
        <text>ATP + protein L-histidine = ADP + protein N-phospho-L-histidine.</text>
        <dbReference type="EC" id="2.7.13.3"/>
    </reaction>
</comment>
<evidence type="ECO:0000256" key="1">
    <source>
        <dbReference type="ARBA" id="ARBA00000085"/>
    </source>
</evidence>
<evidence type="ECO:0000256" key="6">
    <source>
        <dbReference type="SAM" id="Coils"/>
    </source>
</evidence>
<dbReference type="PANTHER" id="PTHR43304">
    <property type="entry name" value="PHYTOCHROME-LIKE PROTEIN CPH1"/>
    <property type="match status" value="1"/>
</dbReference>
<evidence type="ECO:0000259" key="8">
    <source>
        <dbReference type="PROSITE" id="PS50112"/>
    </source>
</evidence>
<keyword evidence="6" id="KW-0175">Coiled coil</keyword>
<dbReference type="Gene3D" id="2.10.70.100">
    <property type="match status" value="1"/>
</dbReference>
<dbReference type="InterPro" id="IPR003594">
    <property type="entry name" value="HATPase_dom"/>
</dbReference>
<dbReference type="Gene3D" id="3.30.450.20">
    <property type="entry name" value="PAS domain"/>
    <property type="match status" value="4"/>
</dbReference>
<dbReference type="Proteomes" id="UP000618931">
    <property type="component" value="Unassembled WGS sequence"/>
</dbReference>
<evidence type="ECO:0000313" key="10">
    <source>
        <dbReference type="EMBL" id="MBF9221142.1"/>
    </source>
</evidence>
<evidence type="ECO:0000259" key="9">
    <source>
        <dbReference type="PROSITE" id="PS50113"/>
    </source>
</evidence>
<protein>
    <recommendedName>
        <fullName evidence="2">histidine kinase</fullName>
        <ecNumber evidence="2">2.7.13.3</ecNumber>
    </recommendedName>
</protein>
<dbReference type="Pfam" id="PF13426">
    <property type="entry name" value="PAS_9"/>
    <property type="match status" value="2"/>
</dbReference>
<name>A0ABS0I2F9_9BACT</name>
<dbReference type="SUPFAM" id="SSF55874">
    <property type="entry name" value="ATPase domain of HSP90 chaperone/DNA topoisomerase II/histidine kinase"/>
    <property type="match status" value="1"/>
</dbReference>
<dbReference type="SMART" id="SM00387">
    <property type="entry name" value="HATPase_c"/>
    <property type="match status" value="1"/>
</dbReference>
<comment type="caution">
    <text evidence="10">The sequence shown here is derived from an EMBL/GenBank/DDBJ whole genome shotgun (WGS) entry which is preliminary data.</text>
</comment>
<dbReference type="Pfam" id="PF02518">
    <property type="entry name" value="HATPase_c"/>
    <property type="match status" value="1"/>
</dbReference>
<dbReference type="PRINTS" id="PR00344">
    <property type="entry name" value="BCTRLSENSOR"/>
</dbReference>
<sequence length="792" mass="87410">MFPADSSAPQASGPDDPHAALLALRARAEQRRHLVTQAGEQHSPEEVQRLLQELQVHQIELEMQYEELLLAQAEAQEARAEFIDLYDFAPVGYFTLNHLGAVTQLNLCASQQLGTVRQRLTGRRFALFVAPPDRLAFGQFLAKVLTSDGTQSGEFSLQREDGTPFYAQLEGLRAPGPDGPQCRLAVLDNTARRVAADALAASEARFRRLFADSNDAVVLLQGHQFVDCNEAAVRLLGARSKADIVGKAAWAHAPEYQPDGRRTIDLFRDTTEAALRTGSQRCDAMMLKNTGEEMWVEAVLTPIEMGGPQPLVHILWRDVTRARAAQEELRLSQERLQMALAASESGVWVWELAGHELYWDARAQAIFGLDYNPEPVSFEVLRGAVHPDDLLGVAAGLKRALAGHTPFDLEHRIVWSDGGVRYVAALGKVVYDEHGQPLRLIGIMRDVTPRREAENALRREKEFTESLLDNSIDGIIALDRETRITAWNAEATRHFGQEAAAVLGRPLFEVLPFMNDKAHTGVAQALAGERVTCPAQPFVVRPGQYDAYLIPLQDDGNPEPSGVLAIIRDVAERDRLAEEATQLRLRQQQEVLAAILATQETERKRIAEGLHNGLGQLLYATKLSLENRANRLVSPRDALKLLDDAIRATRTISFELTPGVLEDFGLRTALETLVKRMAPAGLPVRLHLLGLEQRLPAPVEIAVYRVAQELLNNVMKHARATEVEMHVVHENGHLEVSVEDNGCGFDPATLATQPLTGIGLSGARNRVALLGGELFIKSRLGRGTIISFELRV</sequence>
<dbReference type="RefSeq" id="WP_196292600.1">
    <property type="nucleotide sequence ID" value="NZ_JADQDM010000003.1"/>
</dbReference>
<evidence type="ECO:0000256" key="3">
    <source>
        <dbReference type="ARBA" id="ARBA00022553"/>
    </source>
</evidence>
<dbReference type="InterPro" id="IPR036890">
    <property type="entry name" value="HATPase_C_sf"/>
</dbReference>
<dbReference type="PROSITE" id="PS50112">
    <property type="entry name" value="PAS"/>
    <property type="match status" value="3"/>
</dbReference>
<dbReference type="SMART" id="SM00091">
    <property type="entry name" value="PAS"/>
    <property type="match status" value="4"/>
</dbReference>
<dbReference type="InterPro" id="IPR000700">
    <property type="entry name" value="PAS-assoc_C"/>
</dbReference>
<dbReference type="InterPro" id="IPR000014">
    <property type="entry name" value="PAS"/>
</dbReference>
<dbReference type="PROSITE" id="PS50113">
    <property type="entry name" value="PAC"/>
    <property type="match status" value="1"/>
</dbReference>
<organism evidence="10 11">
    <name type="scientific">Hymenobacter ruricola</name>
    <dbReference type="NCBI Taxonomy" id="2791023"/>
    <lineage>
        <taxon>Bacteria</taxon>
        <taxon>Pseudomonadati</taxon>
        <taxon>Bacteroidota</taxon>
        <taxon>Cytophagia</taxon>
        <taxon>Cytophagales</taxon>
        <taxon>Hymenobacteraceae</taxon>
        <taxon>Hymenobacter</taxon>
    </lineage>
</organism>
<keyword evidence="4" id="KW-0808">Transferase</keyword>
<evidence type="ECO:0000256" key="5">
    <source>
        <dbReference type="ARBA" id="ARBA00022777"/>
    </source>
</evidence>
<reference evidence="10 11" key="1">
    <citation type="submission" date="2020-11" db="EMBL/GenBank/DDBJ databases">
        <authorList>
            <person name="Kim M.K."/>
        </authorList>
    </citation>
    <scope>NUCLEOTIDE SEQUENCE [LARGE SCALE GENOMIC DNA]</scope>
    <source>
        <strain evidence="10 11">BT662</strain>
    </source>
</reference>
<dbReference type="Pfam" id="PF08447">
    <property type="entry name" value="PAS_3"/>
    <property type="match status" value="1"/>
</dbReference>
<dbReference type="InterPro" id="IPR013655">
    <property type="entry name" value="PAS_fold_3"/>
</dbReference>
<dbReference type="InterPro" id="IPR035965">
    <property type="entry name" value="PAS-like_dom_sf"/>
</dbReference>
<feature type="domain" description="Histidine kinase" evidence="7">
    <location>
        <begin position="703"/>
        <end position="792"/>
    </location>
</feature>
<dbReference type="NCBIfam" id="TIGR00229">
    <property type="entry name" value="sensory_box"/>
    <property type="match status" value="3"/>
</dbReference>
<gene>
    <name evidence="10" type="ORF">I2H31_08505</name>
</gene>
<dbReference type="InterPro" id="IPR001610">
    <property type="entry name" value="PAC"/>
</dbReference>
<evidence type="ECO:0000259" key="7">
    <source>
        <dbReference type="PROSITE" id="PS50109"/>
    </source>
</evidence>
<dbReference type="SMART" id="SM00086">
    <property type="entry name" value="PAC"/>
    <property type="match status" value="1"/>
</dbReference>
<dbReference type="SUPFAM" id="SSF55785">
    <property type="entry name" value="PYP-like sensor domain (PAS domain)"/>
    <property type="match status" value="4"/>
</dbReference>
<keyword evidence="3" id="KW-0597">Phosphoprotein</keyword>
<feature type="domain" description="PAS" evidence="8">
    <location>
        <begin position="332"/>
        <end position="404"/>
    </location>
</feature>
<dbReference type="InterPro" id="IPR004358">
    <property type="entry name" value="Sig_transdc_His_kin-like_C"/>
</dbReference>
<proteinExistence type="predicted"/>
<dbReference type="CDD" id="cd16917">
    <property type="entry name" value="HATPase_UhpB-NarQ-NarX-like"/>
    <property type="match status" value="1"/>
</dbReference>
<dbReference type="InterPro" id="IPR013656">
    <property type="entry name" value="PAS_4"/>
</dbReference>
<dbReference type="Pfam" id="PF08448">
    <property type="entry name" value="PAS_4"/>
    <property type="match status" value="1"/>
</dbReference>